<comment type="caution">
    <text evidence="8">The sequence shown here is derived from an EMBL/GenBank/DDBJ whole genome shotgun (WGS) entry which is preliminary data.</text>
</comment>
<protein>
    <submittedName>
        <fullName evidence="8">Type II secretory pathway component GspD/PulD (Secretin)</fullName>
    </submittedName>
</protein>
<dbReference type="Proteomes" id="UP000587760">
    <property type="component" value="Unassembled WGS sequence"/>
</dbReference>
<dbReference type="RefSeq" id="WP_184742370.1">
    <property type="nucleotide sequence ID" value="NZ_JACHGJ010000001.1"/>
</dbReference>
<feature type="signal peptide" evidence="6">
    <location>
        <begin position="1"/>
        <end position="21"/>
    </location>
</feature>
<reference evidence="8 9" key="1">
    <citation type="submission" date="2020-08" db="EMBL/GenBank/DDBJ databases">
        <title>Genomic Encyclopedia of Type Strains, Phase IV (KMG-IV): sequencing the most valuable type-strain genomes for metagenomic binning, comparative biology and taxonomic classification.</title>
        <authorList>
            <person name="Goeker M."/>
        </authorList>
    </citation>
    <scope>NUCLEOTIDE SEQUENCE [LARGE SCALE GENOMIC DNA]</scope>
    <source>
        <strain evidence="8 9">DSM 2461</strain>
    </source>
</reference>
<dbReference type="AlphaFoldDB" id="A0A841R0L7"/>
<evidence type="ECO:0000256" key="4">
    <source>
        <dbReference type="RuleBase" id="RU004003"/>
    </source>
</evidence>
<evidence type="ECO:0000256" key="6">
    <source>
        <dbReference type="SAM" id="SignalP"/>
    </source>
</evidence>
<proteinExistence type="inferred from homology"/>
<keyword evidence="9" id="KW-1185">Reference proteome</keyword>
<dbReference type="PANTHER" id="PTHR30332:SF24">
    <property type="entry name" value="SECRETIN GSPD-RELATED"/>
    <property type="match status" value="1"/>
</dbReference>
<dbReference type="InterPro" id="IPR001775">
    <property type="entry name" value="GspD/PilQ"/>
</dbReference>
<organism evidence="8 9">
    <name type="scientific">Spirochaeta isovalerica</name>
    <dbReference type="NCBI Taxonomy" id="150"/>
    <lineage>
        <taxon>Bacteria</taxon>
        <taxon>Pseudomonadati</taxon>
        <taxon>Spirochaetota</taxon>
        <taxon>Spirochaetia</taxon>
        <taxon>Spirochaetales</taxon>
        <taxon>Spirochaetaceae</taxon>
        <taxon>Spirochaeta</taxon>
    </lineage>
</organism>
<dbReference type="PANTHER" id="PTHR30332">
    <property type="entry name" value="PROBABLE GENERAL SECRETION PATHWAY PROTEIN D"/>
    <property type="match status" value="1"/>
</dbReference>
<dbReference type="Gene3D" id="3.30.1370.130">
    <property type="match status" value="1"/>
</dbReference>
<comment type="similarity">
    <text evidence="4">Belongs to the bacterial secretin family.</text>
</comment>
<keyword evidence="2 6" id="KW-0732">Signal</keyword>
<feature type="chain" id="PRO_5032490664" evidence="6">
    <location>
        <begin position="22"/>
        <end position="719"/>
    </location>
</feature>
<feature type="domain" description="Type II/III secretion system secretin-like" evidence="7">
    <location>
        <begin position="534"/>
        <end position="694"/>
    </location>
</feature>
<sequence length="719" mass="81730">MHNKKSTLLLLLLFFAGFALFAQHIDSIEFRNQEITDILMVLAQSTGHSIIPDETVTGQASYYFDNIEFETALSLFLSTYNYYYYENKGIYYVSRIKLDSGTEEGTISIHAEDTDIQLIIRSLSRQIGQTILFDALPRENISIHGDNLSPEEILNIVIRKYSDYHLEKDNGFFYVRRESPQSNGSRGGRRTDLFSREGEFFSSSFEQIRFREALTSLFNLAGFEYSFLGRNDSIIESFDFTGKSFDQMLRLLLQQGNGDYKVIDGIYYIIDIERKDVLKKFYTTIYLPLAQTAVSEIISLIPTSIGSSQNIKTDKNNNALILSGTLEEVAPIEEFVSMIDSRDRDMVYHRFQLNHIEPASISSLIPKEMLFSQPQILEDSNSFIMQLPPAKIVAMETFLELIDVNSPGFPIELKYIKGEDLLENPPPSVRKEELIATNNPNILFYKGSETRYHALMRDLELLDRPTPQIRYEVLVMQIQEADKENWDINFGNSVTADDSSTSLLGSLGNVLNLNFDIVSQFGYQFALDLNWSMENSESKVMADTTLNALSGESTNFQNTETYRYQELEVDADTGETSKTGVTREITSGLMVEIEGWASGDGMITMDVQTTISKRDDTSSSSSSSIPTTTERSVNTHIRTQSGKPVIIGGLMQKDRVIGKQKTPFFGDIPLLGKLFRSDVESWQDTEMVVTIVPYLEYPEYSSDQVGREIESLYDRFIRR</sequence>
<feature type="compositionally biased region" description="Low complexity" evidence="5">
    <location>
        <begin position="618"/>
        <end position="632"/>
    </location>
</feature>
<dbReference type="EMBL" id="JACHGJ010000001">
    <property type="protein sequence ID" value="MBB6478484.1"/>
    <property type="molecule type" value="Genomic_DNA"/>
</dbReference>
<accession>A0A841R0L7</accession>
<evidence type="ECO:0000256" key="2">
    <source>
        <dbReference type="ARBA" id="ARBA00022729"/>
    </source>
</evidence>
<evidence type="ECO:0000256" key="5">
    <source>
        <dbReference type="SAM" id="MobiDB-lite"/>
    </source>
</evidence>
<dbReference type="GO" id="GO:0009306">
    <property type="term" value="P:protein secretion"/>
    <property type="evidence" value="ECO:0007669"/>
    <property type="project" value="InterPro"/>
</dbReference>
<name>A0A841R0L7_9SPIO</name>
<evidence type="ECO:0000313" key="9">
    <source>
        <dbReference type="Proteomes" id="UP000587760"/>
    </source>
</evidence>
<feature type="region of interest" description="Disordered" evidence="5">
    <location>
        <begin position="611"/>
        <end position="633"/>
    </location>
</feature>
<evidence type="ECO:0000256" key="3">
    <source>
        <dbReference type="ARBA" id="ARBA00023136"/>
    </source>
</evidence>
<keyword evidence="3" id="KW-0472">Membrane</keyword>
<dbReference type="InterPro" id="IPR004846">
    <property type="entry name" value="T2SS/T3SS_dom"/>
</dbReference>
<evidence type="ECO:0000256" key="1">
    <source>
        <dbReference type="ARBA" id="ARBA00004370"/>
    </source>
</evidence>
<comment type="subcellular location">
    <subcellularLocation>
        <location evidence="1">Membrane</location>
    </subcellularLocation>
</comment>
<gene>
    <name evidence="8" type="ORF">HNR50_000117</name>
</gene>
<dbReference type="InterPro" id="IPR050810">
    <property type="entry name" value="Bact_Secretion_Sys_Channel"/>
</dbReference>
<evidence type="ECO:0000259" key="7">
    <source>
        <dbReference type="Pfam" id="PF00263"/>
    </source>
</evidence>
<dbReference type="Pfam" id="PF00263">
    <property type="entry name" value="Secretin"/>
    <property type="match status" value="1"/>
</dbReference>
<dbReference type="PRINTS" id="PR00811">
    <property type="entry name" value="BCTERIALGSPD"/>
</dbReference>
<evidence type="ECO:0000313" key="8">
    <source>
        <dbReference type="EMBL" id="MBB6478484.1"/>
    </source>
</evidence>
<dbReference type="GO" id="GO:0015627">
    <property type="term" value="C:type II protein secretion system complex"/>
    <property type="evidence" value="ECO:0007669"/>
    <property type="project" value="TreeGrafter"/>
</dbReference>